<name>A0A0G4INJ2_PLABS</name>
<dbReference type="Proteomes" id="UP000039324">
    <property type="component" value="Unassembled WGS sequence"/>
</dbReference>
<dbReference type="InterPro" id="IPR011992">
    <property type="entry name" value="EF-hand-dom_pair"/>
</dbReference>
<dbReference type="PROSITE" id="PS00018">
    <property type="entry name" value="EF_HAND_1"/>
    <property type="match status" value="1"/>
</dbReference>
<dbReference type="InterPro" id="IPR018247">
    <property type="entry name" value="EF_Hand_1_Ca_BS"/>
</dbReference>
<keyword evidence="1" id="KW-0106">Calcium</keyword>
<reference evidence="3 5" key="2">
    <citation type="submission" date="2018-03" db="EMBL/GenBank/DDBJ databases">
        <authorList>
            <person name="Fogelqvist J."/>
        </authorList>
    </citation>
    <scope>NUCLEOTIDE SEQUENCE [LARGE SCALE GENOMIC DNA]</scope>
</reference>
<dbReference type="SUPFAM" id="SSF47473">
    <property type="entry name" value="EF-hand"/>
    <property type="match status" value="1"/>
</dbReference>
<dbReference type="EMBL" id="OVEO01000004">
    <property type="protein sequence ID" value="SPQ95395.1"/>
    <property type="molecule type" value="Genomic_DNA"/>
</dbReference>
<organism evidence="2 4">
    <name type="scientific">Plasmodiophora brassicae</name>
    <name type="common">Clubroot disease agent</name>
    <dbReference type="NCBI Taxonomy" id="37360"/>
    <lineage>
        <taxon>Eukaryota</taxon>
        <taxon>Sar</taxon>
        <taxon>Rhizaria</taxon>
        <taxon>Endomyxa</taxon>
        <taxon>Phytomyxea</taxon>
        <taxon>Plasmodiophorida</taxon>
        <taxon>Plasmodiophoridae</taxon>
        <taxon>Plasmodiophora</taxon>
    </lineage>
</organism>
<keyword evidence="4" id="KW-1185">Reference proteome</keyword>
<geneLocation type="mitochondrion" evidence="3"/>
<evidence type="ECO:0000313" key="3">
    <source>
        <dbReference type="EMBL" id="SPQ95395.1"/>
    </source>
</evidence>
<keyword evidence="3" id="KW-0496">Mitochondrion</keyword>
<evidence type="ECO:0000313" key="5">
    <source>
        <dbReference type="Proteomes" id="UP000290189"/>
    </source>
</evidence>
<dbReference type="Proteomes" id="UP000290189">
    <property type="component" value="Unassembled WGS sequence"/>
</dbReference>
<accession>A0A0G4INJ2</accession>
<dbReference type="AlphaFoldDB" id="A0A0G4INJ2"/>
<evidence type="ECO:0000313" key="4">
    <source>
        <dbReference type="Proteomes" id="UP000039324"/>
    </source>
</evidence>
<evidence type="ECO:0008006" key="6">
    <source>
        <dbReference type="Google" id="ProtNLM"/>
    </source>
</evidence>
<reference evidence="2 4" key="1">
    <citation type="submission" date="2015-02" db="EMBL/GenBank/DDBJ databases">
        <authorList>
            <person name="Chooi Y.-H."/>
        </authorList>
    </citation>
    <scope>NUCLEOTIDE SEQUENCE [LARGE SCALE GENOMIC DNA]</scope>
    <source>
        <strain evidence="2">E3</strain>
    </source>
</reference>
<dbReference type="EMBL" id="CDSF01000076">
    <property type="protein sequence ID" value="CEO96735.1"/>
    <property type="molecule type" value="Genomic_DNA"/>
</dbReference>
<proteinExistence type="predicted"/>
<gene>
    <name evidence="2" type="ORF">PBRA_005339</name>
    <name evidence="3" type="ORF">PLBR_LOCUS2610</name>
</gene>
<evidence type="ECO:0000313" key="2">
    <source>
        <dbReference type="EMBL" id="CEO96735.1"/>
    </source>
</evidence>
<dbReference type="Gene3D" id="1.10.238.10">
    <property type="entry name" value="EF-hand"/>
    <property type="match status" value="1"/>
</dbReference>
<protein>
    <recommendedName>
        <fullName evidence="6">EF-hand domain-containing protein</fullName>
    </recommendedName>
</protein>
<sequence>MVGASGSHRAALPGMANAMALLARHEPSFARKYKHLDATDLMEVTTLFGLFDASASGSITIDDLYRLLSQNLGMTSLNDVQELRDLLAMVAKSSCHDVVSYTDYIRLFAWHSMAAKHIEDGKEARAAVAVLTESSLDSINLKSVKKAIHLASHAATTQLGGPAEDIVQLVDLIALRPSARDTAAPTRTRPNKVDFAKWQADLLR</sequence>
<evidence type="ECO:0000256" key="1">
    <source>
        <dbReference type="ARBA" id="ARBA00022837"/>
    </source>
</evidence>